<keyword evidence="2" id="KW-0812">Transmembrane</keyword>
<comment type="subcellular location">
    <subcellularLocation>
        <location evidence="1">Membrane</location>
    </subcellularLocation>
</comment>
<protein>
    <recommendedName>
        <fullName evidence="5">Receptor ligand binding region domain-containing protein</fullName>
    </recommendedName>
</protein>
<dbReference type="InterPro" id="IPR001828">
    <property type="entry name" value="ANF_lig-bd_rcpt"/>
</dbReference>
<dbReference type="SUPFAM" id="SSF53822">
    <property type="entry name" value="Periplasmic binding protein-like I"/>
    <property type="match status" value="1"/>
</dbReference>
<keyword evidence="3" id="KW-1133">Transmembrane helix</keyword>
<comment type="caution">
    <text evidence="6">The sequence shown here is derived from an EMBL/GenBank/DDBJ whole genome shotgun (WGS) entry which is preliminary data.</text>
</comment>
<dbReference type="Pfam" id="PF01094">
    <property type="entry name" value="ANF_receptor"/>
    <property type="match status" value="1"/>
</dbReference>
<dbReference type="GO" id="GO:0016020">
    <property type="term" value="C:membrane"/>
    <property type="evidence" value="ECO:0007669"/>
    <property type="project" value="UniProtKB-SubCell"/>
</dbReference>
<dbReference type="AlphaFoldDB" id="A0AAE1DFG3"/>
<keyword evidence="4" id="KW-0472">Membrane</keyword>
<evidence type="ECO:0000256" key="3">
    <source>
        <dbReference type="ARBA" id="ARBA00022989"/>
    </source>
</evidence>
<evidence type="ECO:0000259" key="5">
    <source>
        <dbReference type="Pfam" id="PF01094"/>
    </source>
</evidence>
<dbReference type="InterPro" id="IPR028082">
    <property type="entry name" value="Peripla_BP_I"/>
</dbReference>
<evidence type="ECO:0000313" key="6">
    <source>
        <dbReference type="EMBL" id="KAK3767940.1"/>
    </source>
</evidence>
<dbReference type="PANTHER" id="PTHR44755:SF11">
    <property type="entry name" value="ATRIAL NATRIURETIC PEPTIDE RECEPTOR 3 ISOFORM X1"/>
    <property type="match status" value="1"/>
</dbReference>
<accession>A0AAE1DFG3</accession>
<evidence type="ECO:0000313" key="7">
    <source>
        <dbReference type="Proteomes" id="UP001283361"/>
    </source>
</evidence>
<reference evidence="6" key="1">
    <citation type="journal article" date="2023" name="G3 (Bethesda)">
        <title>A reference genome for the long-term kleptoplast-retaining sea slug Elysia crispata morphotype clarki.</title>
        <authorList>
            <person name="Eastman K.E."/>
            <person name="Pendleton A.L."/>
            <person name="Shaikh M.A."/>
            <person name="Suttiyut T."/>
            <person name="Ogas R."/>
            <person name="Tomko P."/>
            <person name="Gavelis G."/>
            <person name="Widhalm J.R."/>
            <person name="Wisecaver J.H."/>
        </authorList>
    </citation>
    <scope>NUCLEOTIDE SEQUENCE</scope>
    <source>
        <strain evidence="6">ECLA1</strain>
    </source>
</reference>
<organism evidence="6 7">
    <name type="scientific">Elysia crispata</name>
    <name type="common">lettuce slug</name>
    <dbReference type="NCBI Taxonomy" id="231223"/>
    <lineage>
        <taxon>Eukaryota</taxon>
        <taxon>Metazoa</taxon>
        <taxon>Spiralia</taxon>
        <taxon>Lophotrochozoa</taxon>
        <taxon>Mollusca</taxon>
        <taxon>Gastropoda</taxon>
        <taxon>Heterobranchia</taxon>
        <taxon>Euthyneura</taxon>
        <taxon>Panpulmonata</taxon>
        <taxon>Sacoglossa</taxon>
        <taxon>Placobranchoidea</taxon>
        <taxon>Plakobranchidae</taxon>
        <taxon>Elysia</taxon>
    </lineage>
</organism>
<dbReference type="Gene3D" id="3.40.50.2300">
    <property type="match status" value="1"/>
</dbReference>
<evidence type="ECO:0000256" key="1">
    <source>
        <dbReference type="ARBA" id="ARBA00004370"/>
    </source>
</evidence>
<feature type="domain" description="Receptor ligand binding region" evidence="5">
    <location>
        <begin position="200"/>
        <end position="325"/>
    </location>
</feature>
<dbReference type="Proteomes" id="UP001283361">
    <property type="component" value="Unassembled WGS sequence"/>
</dbReference>
<evidence type="ECO:0000256" key="4">
    <source>
        <dbReference type="ARBA" id="ARBA00023136"/>
    </source>
</evidence>
<dbReference type="GO" id="GO:0038023">
    <property type="term" value="F:signaling receptor activity"/>
    <property type="evidence" value="ECO:0007669"/>
    <property type="project" value="TreeGrafter"/>
</dbReference>
<gene>
    <name evidence="6" type="ORF">RRG08_049498</name>
</gene>
<dbReference type="GO" id="GO:0007165">
    <property type="term" value="P:signal transduction"/>
    <property type="evidence" value="ECO:0007669"/>
    <property type="project" value="TreeGrafter"/>
</dbReference>
<proteinExistence type="predicted"/>
<dbReference type="GO" id="GO:0017046">
    <property type="term" value="F:peptide hormone binding"/>
    <property type="evidence" value="ECO:0007669"/>
    <property type="project" value="TreeGrafter"/>
</dbReference>
<evidence type="ECO:0000256" key="2">
    <source>
        <dbReference type="ARBA" id="ARBA00022692"/>
    </source>
</evidence>
<name>A0AAE1DFG3_9GAST</name>
<dbReference type="InterPro" id="IPR052612">
    <property type="entry name" value="ANP_Clearance_Receptor"/>
</dbReference>
<keyword evidence="7" id="KW-1185">Reference proteome</keyword>
<sequence length="437" mass="49140">MCRCREIHGQNGVMPLTPWSGNVSLYSSLKDVQLRKTVTSRDISEEFRNENRVDHDPYGFSYRHDREPELTLPSEGYIEKILDENVSKRTVNATRNDNSSSRVMKTELDVMQSSLSHLDLRKDLKSKDSLPSNSITTESVLYSYISSPFLVAANAFQDKVQTASTSSTGLSKPAPFLEVNLVLLVPDSDSFMFSRRRIITALDIAQHDLQTSGITSDFQIRFLFGNSQCSEILGPIRAFEFVWKHQVDAFLGPACDYSVAPVARYAAYWRIPVLTPGALSFDFVTNKKTQYRSLTKLGASLTSVALLLMKIMERYGWGKVLLVYDPVVHISNIPKLCFLAASAISYISKRHGVEAKPEFSGDPEKVLKSKVGTDYAVQFSCKVNRSPLALTCFRHDRKSMLRSVDSRKCPKLLMKYSTRSCCYTDTLGSIRDTSGFM</sequence>
<dbReference type="EMBL" id="JAWDGP010004092">
    <property type="protein sequence ID" value="KAK3767940.1"/>
    <property type="molecule type" value="Genomic_DNA"/>
</dbReference>
<dbReference type="PANTHER" id="PTHR44755">
    <property type="entry name" value="NATRIURETIC PEPTIDE RECEPTOR 3-RELATED"/>
    <property type="match status" value="1"/>
</dbReference>